<dbReference type="RefSeq" id="WP_143019006.1">
    <property type="nucleotide sequence ID" value="NZ_FNHD01000006.1"/>
</dbReference>
<protein>
    <recommendedName>
        <fullName evidence="3">Glycosyl transferase family 2</fullName>
    </recommendedName>
</protein>
<accession>A0ABY0QSR1</accession>
<dbReference type="Gene3D" id="3.90.550.10">
    <property type="entry name" value="Spore Coat Polysaccharide Biosynthesis Protein SpsA, Chain A"/>
    <property type="match status" value="1"/>
</dbReference>
<keyword evidence="2" id="KW-1185">Reference proteome</keyword>
<gene>
    <name evidence="1" type="ORF">SAMN05216273_10622</name>
</gene>
<dbReference type="CDD" id="cd00761">
    <property type="entry name" value="Glyco_tranf_GTA_type"/>
    <property type="match status" value="1"/>
</dbReference>
<proteinExistence type="predicted"/>
<comment type="caution">
    <text evidence="1">The sequence shown here is derived from an EMBL/GenBank/DDBJ whole genome shotgun (WGS) entry which is preliminary data.</text>
</comment>
<dbReference type="Proteomes" id="UP000199242">
    <property type="component" value="Unassembled WGS sequence"/>
</dbReference>
<evidence type="ECO:0000313" key="2">
    <source>
        <dbReference type="Proteomes" id="UP000199242"/>
    </source>
</evidence>
<dbReference type="EMBL" id="FNHD01000006">
    <property type="protein sequence ID" value="SDL77091.1"/>
    <property type="molecule type" value="Genomic_DNA"/>
</dbReference>
<evidence type="ECO:0000313" key="1">
    <source>
        <dbReference type="EMBL" id="SDL77091.1"/>
    </source>
</evidence>
<sequence length="335" mass="39999">MNIFIKSFNRPYYLERCLRSVYMHLQGFNEIYVLDDGTDRKYLDKIQNIFPEVKIRVSALHYQKVTNIKRLVSEGIALPKKVILPLDFWFQEIVSNSKDFFLLLEDDMWFTADVNLAEVGVMMKEYKICIHKLFHFNNPKLNNGKKTVIKENVKLVEPSLFTENERLFKMIFTEDTFKIRALLIKLGIKLLEEEKVKYYTIYNVAGTVFSLDYYRYLWQGVSVIVNEDIQLIRSLEYFNKYKPKYSYENVDVVKTSFSSSATNMFLDIDFNVYDYNYLLNEAWMQDKFDSASGLPDDIKKSVIKDILKNSKIKIEEWEKWRQRFKQQYQDVGHQV</sequence>
<dbReference type="InterPro" id="IPR029044">
    <property type="entry name" value="Nucleotide-diphossugar_trans"/>
</dbReference>
<dbReference type="SUPFAM" id="SSF53448">
    <property type="entry name" value="Nucleotide-diphospho-sugar transferases"/>
    <property type="match status" value="1"/>
</dbReference>
<reference evidence="1 2" key="1">
    <citation type="submission" date="2016-10" db="EMBL/GenBank/DDBJ databases">
        <authorList>
            <person name="Varghese N."/>
            <person name="Submissions S."/>
        </authorList>
    </citation>
    <scope>NUCLEOTIDE SEQUENCE [LARGE SCALE GENOMIC DNA]</scope>
    <source>
        <strain evidence="1 2">CGMCC 1.10941</strain>
    </source>
</reference>
<name>A0ABY0QSR1_9FLAO</name>
<organism evidence="1 2">
    <name type="scientific">Chryseobacterium taihuense</name>
    <dbReference type="NCBI Taxonomy" id="1141221"/>
    <lineage>
        <taxon>Bacteria</taxon>
        <taxon>Pseudomonadati</taxon>
        <taxon>Bacteroidota</taxon>
        <taxon>Flavobacteriia</taxon>
        <taxon>Flavobacteriales</taxon>
        <taxon>Weeksellaceae</taxon>
        <taxon>Chryseobacterium group</taxon>
        <taxon>Chryseobacterium</taxon>
    </lineage>
</organism>
<evidence type="ECO:0008006" key="3">
    <source>
        <dbReference type="Google" id="ProtNLM"/>
    </source>
</evidence>